<dbReference type="EMBL" id="FN654310">
    <property type="protein sequence ID" value="CBY31611.1"/>
    <property type="molecule type" value="Genomic_DNA"/>
</dbReference>
<organism evidence="1">
    <name type="scientific">Oikopleura dioica</name>
    <name type="common">Tunicate</name>
    <dbReference type="NCBI Taxonomy" id="34765"/>
    <lineage>
        <taxon>Eukaryota</taxon>
        <taxon>Metazoa</taxon>
        <taxon>Chordata</taxon>
        <taxon>Tunicata</taxon>
        <taxon>Appendicularia</taxon>
        <taxon>Copelata</taxon>
        <taxon>Oikopleuridae</taxon>
        <taxon>Oikopleura</taxon>
    </lineage>
</organism>
<dbReference type="SMART" id="SM00209">
    <property type="entry name" value="TSP1"/>
    <property type="match status" value="2"/>
</dbReference>
<sequence>MSSKEDECKKGSEYRTSSFWLQWSSCDKFCNGGKRVRHMCKAGVVLNHIEMESCNNEACAVPDMGWSMALENGDHGRIIILNHSFRKVGTLCKNSNDFRIRTAHADDLCKEMGFKGMKLRSDYDDKALQQVSKINSESVHKLPFLVNGYASNPEHENYKLRRSTRPRAFRDIKLGEMGCMMGRTDVVLSCERRPANKRFESAAWSEWTEWGECENDSRSRYRICLDENLRSNRLQFGKTLHKCSISSLADFYEEEECESPESLVDFSDYDFSTYDNYNYYSSSSSYVNVENLLVEDEYHYEYYKVVKTVKTFQ</sequence>
<accession>E4Y7L1</accession>
<dbReference type="Pfam" id="PF00090">
    <property type="entry name" value="TSP_1"/>
    <property type="match status" value="1"/>
</dbReference>
<dbReference type="InterPro" id="IPR000884">
    <property type="entry name" value="TSP1_rpt"/>
</dbReference>
<reference evidence="1" key="1">
    <citation type="journal article" date="2010" name="Science">
        <title>Plasticity of animal genome architecture unmasked by rapid evolution of a pelagic tunicate.</title>
        <authorList>
            <person name="Denoeud F."/>
            <person name="Henriet S."/>
            <person name="Mungpakdee S."/>
            <person name="Aury J.M."/>
            <person name="Da Silva C."/>
            <person name="Brinkmann H."/>
            <person name="Mikhaleva J."/>
            <person name="Olsen L.C."/>
            <person name="Jubin C."/>
            <person name="Canestro C."/>
            <person name="Bouquet J.M."/>
            <person name="Danks G."/>
            <person name="Poulain J."/>
            <person name="Campsteijn C."/>
            <person name="Adamski M."/>
            <person name="Cross I."/>
            <person name="Yadetie F."/>
            <person name="Muffato M."/>
            <person name="Louis A."/>
            <person name="Butcher S."/>
            <person name="Tsagkogeorga G."/>
            <person name="Konrad A."/>
            <person name="Singh S."/>
            <person name="Jensen M.F."/>
            <person name="Cong E.H."/>
            <person name="Eikeseth-Otteraa H."/>
            <person name="Noel B."/>
            <person name="Anthouard V."/>
            <person name="Porcel B.M."/>
            <person name="Kachouri-Lafond R."/>
            <person name="Nishino A."/>
            <person name="Ugolini M."/>
            <person name="Chourrout P."/>
            <person name="Nishida H."/>
            <person name="Aasland R."/>
            <person name="Huzurbazar S."/>
            <person name="Westhof E."/>
            <person name="Delsuc F."/>
            <person name="Lehrach H."/>
            <person name="Reinhardt R."/>
            <person name="Weissenbach J."/>
            <person name="Roy S.W."/>
            <person name="Artiguenave F."/>
            <person name="Postlethwait J.H."/>
            <person name="Manak J.R."/>
            <person name="Thompson E.M."/>
            <person name="Jaillon O."/>
            <person name="Du Pasquier L."/>
            <person name="Boudinot P."/>
            <person name="Liberles D.A."/>
            <person name="Volff J.N."/>
            <person name="Philippe H."/>
            <person name="Lenhard B."/>
            <person name="Roest Crollius H."/>
            <person name="Wincker P."/>
            <person name="Chourrout D."/>
        </authorList>
    </citation>
    <scope>NUCLEOTIDE SEQUENCE [LARGE SCALE GENOMIC DNA]</scope>
</reference>
<evidence type="ECO:0000313" key="1">
    <source>
        <dbReference type="EMBL" id="CBY31611.1"/>
    </source>
</evidence>
<proteinExistence type="predicted"/>
<protein>
    <submittedName>
        <fullName evidence="1">Uncharacterized protein</fullName>
    </submittedName>
</protein>
<dbReference type="AlphaFoldDB" id="E4Y7L1"/>
<dbReference type="Proteomes" id="UP000011014">
    <property type="component" value="Unassembled WGS sequence"/>
</dbReference>
<gene>
    <name evidence="1" type="ORF">GSOID_T00025526001</name>
</gene>
<name>E4Y7L1_OIKDI</name>